<protein>
    <submittedName>
        <fullName evidence="1">Uncharacterized protein</fullName>
    </submittedName>
</protein>
<dbReference type="HOGENOM" id="CLU_2631677_0_0_9"/>
<gene>
    <name evidence="1" type="ordered locus">CHY_1399</name>
</gene>
<name>Q3ACA3_CARHZ</name>
<keyword evidence="2" id="KW-1185">Reference proteome</keyword>
<dbReference type="KEGG" id="chy:CHY_1399"/>
<proteinExistence type="predicted"/>
<dbReference type="AlphaFoldDB" id="Q3ACA3"/>
<evidence type="ECO:0000313" key="2">
    <source>
        <dbReference type="Proteomes" id="UP000002706"/>
    </source>
</evidence>
<sequence>MKVGDLQEEYITLALSEGIQNLEQTCRIYQTIISKHSDKVIREAALRGLEGKQKQIKNLLEIANAYNFKVKRGIEWN</sequence>
<organism evidence="1 2">
    <name type="scientific">Carboxydothermus hydrogenoformans (strain ATCC BAA-161 / DSM 6008 / Z-2901)</name>
    <dbReference type="NCBI Taxonomy" id="246194"/>
    <lineage>
        <taxon>Bacteria</taxon>
        <taxon>Bacillati</taxon>
        <taxon>Bacillota</taxon>
        <taxon>Clostridia</taxon>
        <taxon>Thermoanaerobacterales</taxon>
        <taxon>Thermoanaerobacteraceae</taxon>
        <taxon>Carboxydothermus</taxon>
    </lineage>
</organism>
<dbReference type="STRING" id="246194.CHY_1399"/>
<dbReference type="EMBL" id="CP000141">
    <property type="protein sequence ID" value="ABB15357.1"/>
    <property type="molecule type" value="Genomic_DNA"/>
</dbReference>
<evidence type="ECO:0000313" key="1">
    <source>
        <dbReference type="EMBL" id="ABB15357.1"/>
    </source>
</evidence>
<dbReference type="Proteomes" id="UP000002706">
    <property type="component" value="Chromosome"/>
</dbReference>
<accession>Q3ACA3</accession>
<dbReference type="InParanoid" id="Q3ACA3"/>
<reference evidence="1 2" key="1">
    <citation type="journal article" date="2005" name="PLoS Genet.">
        <title>Life in hot carbon monoxide: the complete genome sequence of Carboxydothermus hydrogenoformans Z-2901.</title>
        <authorList>
            <person name="Wu M."/>
            <person name="Ren Q."/>
            <person name="Durkin A.S."/>
            <person name="Daugherty S.C."/>
            <person name="Brinkac L.M."/>
            <person name="Dodson R.J."/>
            <person name="Madupu R."/>
            <person name="Sullivan S.A."/>
            <person name="Kolonay J.F."/>
            <person name="Haft D.H."/>
            <person name="Nelson W.C."/>
            <person name="Tallon L.J."/>
            <person name="Jones K.M."/>
            <person name="Ulrich L.E."/>
            <person name="Gonzalez J.M."/>
            <person name="Zhulin I.B."/>
            <person name="Robb F.T."/>
            <person name="Eisen J.A."/>
        </authorList>
    </citation>
    <scope>NUCLEOTIDE SEQUENCE [LARGE SCALE GENOMIC DNA]</scope>
    <source>
        <strain evidence="2">ATCC BAA-161 / DSM 6008 / Z-2901</strain>
    </source>
</reference>